<protein>
    <recommendedName>
        <fullName evidence="4">C2H2-type domain-containing protein</fullName>
    </recommendedName>
</protein>
<dbReference type="Pfam" id="PF12013">
    <property type="entry name" value="OrsD"/>
    <property type="match status" value="1"/>
</dbReference>
<keyword evidence="3" id="KW-1185">Reference proteome</keyword>
<evidence type="ECO:0008006" key="4">
    <source>
        <dbReference type="Google" id="ProtNLM"/>
    </source>
</evidence>
<accession>A0A9P9K4D1</accession>
<proteinExistence type="predicted"/>
<comment type="caution">
    <text evidence="2">The sequence shown here is derived from an EMBL/GenBank/DDBJ whole genome shotgun (WGS) entry which is preliminary data.</text>
</comment>
<dbReference type="AlphaFoldDB" id="A0A9P9K4D1"/>
<dbReference type="EMBL" id="JAGTJS010000018">
    <property type="protein sequence ID" value="KAH7243761.1"/>
    <property type="molecule type" value="Genomic_DNA"/>
</dbReference>
<dbReference type="InterPro" id="IPR022698">
    <property type="entry name" value="OrsD"/>
</dbReference>
<sequence>MARFSIDENGNDQQEQHSYPALPLAKLQKLERLGLYYNLPEAAIICTKCGFALSPKRASEHPGKKHGIARSARHGLKPLLSSLNLPDPDTLALRSDGSRPHPYLTVQVASSCKHCGLRSASEKVLADHLRAKHRDKLELATGKQTRQHRLRDHIQQGVLFQSWTFNNTRRSWLVGADGHFGGRSVPSSVLLQASPDPVKQLAQKLFAEEHACLENQQSGHQRLPTGETPTSSALQTNWMRRTGWETILKDARHDILVSLAELPDCRTDRPMPLGVLGGEVIYSLARDERRLASMVAALDRLLDQCGETVRGTDVCLRRWLRGRFPDRPYKAPFELVTKSSSEKVYRKELKRFVCFWLRLFRLLPVVTREVTGRGLNKHQFRALRELWVDDIWRSEGPVDADTGDSKDEGQDGEEDEDEDEDESEDEDEDEDGDNEDEGNDEDEGEQQDETEDGGQRSVAADAGDQFDAETTSTWSLDSQEHHPQDPAADILLRFCYFAITEDFEGGVASSTMLVYFSAVRGLSTPDGDEYLQPHRFTPILARLIYCSRLVFLEAVLPRFSRSYGGIARRPRHGLLRRLNADRREYMCDGTLSPMGEFLSLLSYGNALRRSQGSTFRFHWSDDG</sequence>
<gene>
    <name evidence="2" type="ORF">B0J15DRAFT_428922</name>
</gene>
<evidence type="ECO:0000313" key="2">
    <source>
        <dbReference type="EMBL" id="KAH7243761.1"/>
    </source>
</evidence>
<dbReference type="OrthoDB" id="5077557at2759"/>
<evidence type="ECO:0000256" key="1">
    <source>
        <dbReference type="SAM" id="MobiDB-lite"/>
    </source>
</evidence>
<feature type="region of interest" description="Disordered" evidence="1">
    <location>
        <begin position="395"/>
        <end position="456"/>
    </location>
</feature>
<evidence type="ECO:0000313" key="3">
    <source>
        <dbReference type="Proteomes" id="UP000736672"/>
    </source>
</evidence>
<dbReference type="Proteomes" id="UP000736672">
    <property type="component" value="Unassembled WGS sequence"/>
</dbReference>
<feature type="compositionally biased region" description="Acidic residues" evidence="1">
    <location>
        <begin position="410"/>
        <end position="452"/>
    </location>
</feature>
<name>A0A9P9K4D1_FUSSL</name>
<feature type="non-terminal residue" evidence="2">
    <location>
        <position position="623"/>
    </location>
</feature>
<organism evidence="2 3">
    <name type="scientific">Fusarium solani</name>
    <name type="common">Filamentous fungus</name>
    <dbReference type="NCBI Taxonomy" id="169388"/>
    <lineage>
        <taxon>Eukaryota</taxon>
        <taxon>Fungi</taxon>
        <taxon>Dikarya</taxon>
        <taxon>Ascomycota</taxon>
        <taxon>Pezizomycotina</taxon>
        <taxon>Sordariomycetes</taxon>
        <taxon>Hypocreomycetidae</taxon>
        <taxon>Hypocreales</taxon>
        <taxon>Nectriaceae</taxon>
        <taxon>Fusarium</taxon>
        <taxon>Fusarium solani species complex</taxon>
    </lineage>
</organism>
<reference evidence="2" key="1">
    <citation type="journal article" date="2021" name="Nat. Commun.">
        <title>Genetic determinants of endophytism in the Arabidopsis root mycobiome.</title>
        <authorList>
            <person name="Mesny F."/>
            <person name="Miyauchi S."/>
            <person name="Thiergart T."/>
            <person name="Pickel B."/>
            <person name="Atanasova L."/>
            <person name="Karlsson M."/>
            <person name="Huettel B."/>
            <person name="Barry K.W."/>
            <person name="Haridas S."/>
            <person name="Chen C."/>
            <person name="Bauer D."/>
            <person name="Andreopoulos W."/>
            <person name="Pangilinan J."/>
            <person name="LaButti K."/>
            <person name="Riley R."/>
            <person name="Lipzen A."/>
            <person name="Clum A."/>
            <person name="Drula E."/>
            <person name="Henrissat B."/>
            <person name="Kohler A."/>
            <person name="Grigoriev I.V."/>
            <person name="Martin F.M."/>
            <person name="Hacquard S."/>
        </authorList>
    </citation>
    <scope>NUCLEOTIDE SEQUENCE</scope>
    <source>
        <strain evidence="2">FSSC 5 MPI-SDFR-AT-0091</strain>
    </source>
</reference>